<comment type="caution">
    <text evidence="4">The sequence shown here is derived from an EMBL/GenBank/DDBJ whole genome shotgun (WGS) entry which is preliminary data.</text>
</comment>
<dbReference type="GO" id="GO:0032259">
    <property type="term" value="P:methylation"/>
    <property type="evidence" value="ECO:0007669"/>
    <property type="project" value="UniProtKB-KW"/>
</dbReference>
<feature type="domain" description="23S rRNA (guanine(745)-N(1))-methyltransferase N-terminal" evidence="3">
    <location>
        <begin position="12"/>
        <end position="46"/>
    </location>
</feature>
<proteinExistence type="predicted"/>
<dbReference type="GO" id="GO:0008168">
    <property type="term" value="F:methyltransferase activity"/>
    <property type="evidence" value="ECO:0007669"/>
    <property type="project" value="UniProtKB-KW"/>
</dbReference>
<feature type="compositionally biased region" description="Low complexity" evidence="1">
    <location>
        <begin position="97"/>
        <end position="111"/>
    </location>
</feature>
<protein>
    <submittedName>
        <fullName evidence="4">RNA methyltransferase</fullName>
    </submittedName>
</protein>
<dbReference type="InterPro" id="IPR016718">
    <property type="entry name" value="rRNA_m1G-MeTrfase_A_prd"/>
</dbReference>
<keyword evidence="4" id="KW-0808">Transferase</keyword>
<sequence length="318" mass="33143">MNALTEVAALLACPECGDALLPHDRALRCGSGHSFDIARQGYVGLLTGASTKMTGDTADMLDARAAFQGAGHFAPITEATARAFAADPRAEFRADTATRPAQPTAAPASTDPARDRSSACRSASTAPDISAVLEIGAGTGYYLAALLDTHPGAFGIALDVAKPAARRAARAHPRLASVLADAWRGLPVRDHSLTGVLSVFAPRNPAEVARVLAPGGRFVVVTPTTRHLGELIGPLGMVRVDPDKDRRLAEALSGTFTRTEHTLVEFPMTLSRTDVTNVVAMGPSAFHSTPADDPRIAALPESTEVTASVTVSTYRTTG</sequence>
<organism evidence="4 5">
    <name type="scientific">Nocardia lasii</name>
    <dbReference type="NCBI Taxonomy" id="1616107"/>
    <lineage>
        <taxon>Bacteria</taxon>
        <taxon>Bacillati</taxon>
        <taxon>Actinomycetota</taxon>
        <taxon>Actinomycetes</taxon>
        <taxon>Mycobacteriales</taxon>
        <taxon>Nocardiaceae</taxon>
        <taxon>Nocardia</taxon>
    </lineage>
</organism>
<dbReference type="CDD" id="cd02440">
    <property type="entry name" value="AdoMet_MTases"/>
    <property type="match status" value="1"/>
</dbReference>
<dbReference type="Pfam" id="PF21302">
    <property type="entry name" value="Zn_ribbon_RlmA"/>
    <property type="match status" value="1"/>
</dbReference>
<dbReference type="EMBL" id="JBHSQN010000015">
    <property type="protein sequence ID" value="MFC6013946.1"/>
    <property type="molecule type" value="Genomic_DNA"/>
</dbReference>
<gene>
    <name evidence="4" type="ORF">ACFP3H_23065</name>
</gene>
<accession>A0ABW1JWU6</accession>
<evidence type="ECO:0000259" key="3">
    <source>
        <dbReference type="Pfam" id="PF21302"/>
    </source>
</evidence>
<dbReference type="InterPro" id="IPR048647">
    <property type="entry name" value="RlmA_N"/>
</dbReference>
<dbReference type="InterPro" id="IPR041698">
    <property type="entry name" value="Methyltransf_25"/>
</dbReference>
<feature type="domain" description="Methyltransferase" evidence="2">
    <location>
        <begin position="132"/>
        <end position="216"/>
    </location>
</feature>
<dbReference type="Pfam" id="PF13649">
    <property type="entry name" value="Methyltransf_25"/>
    <property type="match status" value="1"/>
</dbReference>
<dbReference type="SUPFAM" id="SSF53335">
    <property type="entry name" value="S-adenosyl-L-methionine-dependent methyltransferases"/>
    <property type="match status" value="1"/>
</dbReference>
<dbReference type="PIRSF" id="PIRSF018249">
    <property type="entry name" value="MyrA_prd"/>
    <property type="match status" value="1"/>
</dbReference>
<reference evidence="5" key="1">
    <citation type="journal article" date="2019" name="Int. J. Syst. Evol. Microbiol.">
        <title>The Global Catalogue of Microorganisms (GCM) 10K type strain sequencing project: providing services to taxonomists for standard genome sequencing and annotation.</title>
        <authorList>
            <consortium name="The Broad Institute Genomics Platform"/>
            <consortium name="The Broad Institute Genome Sequencing Center for Infectious Disease"/>
            <person name="Wu L."/>
            <person name="Ma J."/>
        </authorList>
    </citation>
    <scope>NUCLEOTIDE SEQUENCE [LARGE SCALE GENOMIC DNA]</scope>
    <source>
        <strain evidence="5">CCUG 36956</strain>
    </source>
</reference>
<feature type="region of interest" description="Disordered" evidence="1">
    <location>
        <begin position="92"/>
        <end position="122"/>
    </location>
</feature>
<name>A0ABW1JWU6_9NOCA</name>
<dbReference type="InterPro" id="IPR029063">
    <property type="entry name" value="SAM-dependent_MTases_sf"/>
</dbReference>
<dbReference type="Gene3D" id="3.40.50.150">
    <property type="entry name" value="Vaccinia Virus protein VP39"/>
    <property type="match status" value="1"/>
</dbReference>
<evidence type="ECO:0000259" key="2">
    <source>
        <dbReference type="Pfam" id="PF13649"/>
    </source>
</evidence>
<keyword evidence="5" id="KW-1185">Reference proteome</keyword>
<evidence type="ECO:0000313" key="5">
    <source>
        <dbReference type="Proteomes" id="UP001596223"/>
    </source>
</evidence>
<dbReference type="Proteomes" id="UP001596223">
    <property type="component" value="Unassembled WGS sequence"/>
</dbReference>
<keyword evidence="4" id="KW-0489">Methyltransferase</keyword>
<evidence type="ECO:0000256" key="1">
    <source>
        <dbReference type="SAM" id="MobiDB-lite"/>
    </source>
</evidence>
<evidence type="ECO:0000313" key="4">
    <source>
        <dbReference type="EMBL" id="MFC6013946.1"/>
    </source>
</evidence>